<proteinExistence type="predicted"/>
<accession>A0AAP0E539</accession>
<sequence>MVAVARWQLVDGELRKIVGGNGFAKGRLTTTTQPLLATAAAKLASSATRPAQFAPLSRSIQYCLAGSVSSEMCSRDLCGGLTALCGAEVPLLAAKMYAAAKVRLHGPFT</sequence>
<evidence type="ECO:0000313" key="2">
    <source>
        <dbReference type="Proteomes" id="UP001420932"/>
    </source>
</evidence>
<evidence type="ECO:0000313" key="1">
    <source>
        <dbReference type="EMBL" id="KAK9086779.1"/>
    </source>
</evidence>
<comment type="caution">
    <text evidence="1">The sequence shown here is derived from an EMBL/GenBank/DDBJ whole genome shotgun (WGS) entry which is preliminary data.</text>
</comment>
<gene>
    <name evidence="1" type="ORF">Syun_029173</name>
</gene>
<dbReference type="EMBL" id="JBBNAF010000013">
    <property type="protein sequence ID" value="KAK9086779.1"/>
    <property type="molecule type" value="Genomic_DNA"/>
</dbReference>
<organism evidence="1 2">
    <name type="scientific">Stephania yunnanensis</name>
    <dbReference type="NCBI Taxonomy" id="152371"/>
    <lineage>
        <taxon>Eukaryota</taxon>
        <taxon>Viridiplantae</taxon>
        <taxon>Streptophyta</taxon>
        <taxon>Embryophyta</taxon>
        <taxon>Tracheophyta</taxon>
        <taxon>Spermatophyta</taxon>
        <taxon>Magnoliopsida</taxon>
        <taxon>Ranunculales</taxon>
        <taxon>Menispermaceae</taxon>
        <taxon>Menispermoideae</taxon>
        <taxon>Cissampelideae</taxon>
        <taxon>Stephania</taxon>
    </lineage>
</organism>
<dbReference type="AlphaFoldDB" id="A0AAP0E539"/>
<keyword evidence="2" id="KW-1185">Reference proteome</keyword>
<protein>
    <submittedName>
        <fullName evidence="1">Uncharacterized protein</fullName>
    </submittedName>
</protein>
<reference evidence="1 2" key="1">
    <citation type="submission" date="2024-01" db="EMBL/GenBank/DDBJ databases">
        <title>Genome assemblies of Stephania.</title>
        <authorList>
            <person name="Yang L."/>
        </authorList>
    </citation>
    <scope>NUCLEOTIDE SEQUENCE [LARGE SCALE GENOMIC DNA]</scope>
    <source>
        <strain evidence="1">YNDBR</strain>
        <tissue evidence="1">Leaf</tissue>
    </source>
</reference>
<name>A0AAP0E539_9MAGN</name>
<dbReference type="Proteomes" id="UP001420932">
    <property type="component" value="Unassembled WGS sequence"/>
</dbReference>